<keyword evidence="1" id="KW-0472">Membrane</keyword>
<feature type="transmembrane region" description="Helical" evidence="1">
    <location>
        <begin position="137"/>
        <end position="157"/>
    </location>
</feature>
<dbReference type="EMBL" id="CAJQZP010000954">
    <property type="protein sequence ID" value="CAG5002855.1"/>
    <property type="molecule type" value="Genomic_DNA"/>
</dbReference>
<evidence type="ECO:0000313" key="2">
    <source>
        <dbReference type="EMBL" id="CAG5002855.1"/>
    </source>
</evidence>
<reference evidence="2" key="1">
    <citation type="submission" date="2021-04" db="EMBL/GenBank/DDBJ databases">
        <authorList>
            <person name="Tunstrom K."/>
        </authorList>
    </citation>
    <scope>NUCLEOTIDE SEQUENCE</scope>
</reference>
<gene>
    <name evidence="2" type="ORF">PAPOLLO_LOCUS14137</name>
</gene>
<keyword evidence="3" id="KW-1185">Reference proteome</keyword>
<dbReference type="Proteomes" id="UP000691718">
    <property type="component" value="Unassembled WGS sequence"/>
</dbReference>
<accession>A0A8S3X7N6</accession>
<dbReference type="AlphaFoldDB" id="A0A8S3X7N6"/>
<proteinExistence type="predicted"/>
<keyword evidence="1" id="KW-1133">Transmembrane helix</keyword>
<comment type="caution">
    <text evidence="2">The sequence shown here is derived from an EMBL/GenBank/DDBJ whole genome shotgun (WGS) entry which is preliminary data.</text>
</comment>
<dbReference type="OrthoDB" id="10016273at2759"/>
<evidence type="ECO:0000313" key="3">
    <source>
        <dbReference type="Proteomes" id="UP000691718"/>
    </source>
</evidence>
<evidence type="ECO:0000256" key="1">
    <source>
        <dbReference type="SAM" id="Phobius"/>
    </source>
</evidence>
<protein>
    <submittedName>
        <fullName evidence="2">(apollo) hypothetical protein</fullName>
    </submittedName>
</protein>
<name>A0A8S3X7N6_PARAO</name>
<organism evidence="2 3">
    <name type="scientific">Parnassius apollo</name>
    <name type="common">Apollo butterfly</name>
    <name type="synonym">Papilio apollo</name>
    <dbReference type="NCBI Taxonomy" id="110799"/>
    <lineage>
        <taxon>Eukaryota</taxon>
        <taxon>Metazoa</taxon>
        <taxon>Ecdysozoa</taxon>
        <taxon>Arthropoda</taxon>
        <taxon>Hexapoda</taxon>
        <taxon>Insecta</taxon>
        <taxon>Pterygota</taxon>
        <taxon>Neoptera</taxon>
        <taxon>Endopterygota</taxon>
        <taxon>Lepidoptera</taxon>
        <taxon>Glossata</taxon>
        <taxon>Ditrysia</taxon>
        <taxon>Papilionoidea</taxon>
        <taxon>Papilionidae</taxon>
        <taxon>Parnassiinae</taxon>
        <taxon>Parnassini</taxon>
        <taxon>Parnassius</taxon>
        <taxon>Parnassius</taxon>
    </lineage>
</organism>
<keyword evidence="1" id="KW-0812">Transmembrane</keyword>
<sequence length="167" mass="16630">MTQLQCCGVEGLRDWQDSAWAGGENGAGGESGVVRAGSALDLSVSAPALYYWVPASCCACVRGRGITRSTVADGGRVRVRGGAEGARGRGGCGGGRGGRRRAALGGVRRAGRACAGGGGARAPLCARWAAAHAPLCAAAALLAAHVLALLLALALALRPKPHTAYKA</sequence>